<evidence type="ECO:0000313" key="13">
    <source>
        <dbReference type="EMBL" id="EPY23717.1"/>
    </source>
</evidence>
<dbReference type="PANTHER" id="PTHR11954">
    <property type="entry name" value="D-DOPACHROME DECARBOXYLASE"/>
    <property type="match status" value="1"/>
</dbReference>
<comment type="similarity">
    <text evidence="2">Belongs to the MIF family.</text>
</comment>
<dbReference type="GO" id="GO:0005125">
    <property type="term" value="F:cytokine activity"/>
    <property type="evidence" value="ECO:0007669"/>
    <property type="project" value="UniProtKB-KW"/>
</dbReference>
<reference evidence="14" key="2">
    <citation type="submission" date="2013-03" db="EMBL/GenBank/DDBJ databases">
        <authorList>
            <person name="Motta M.C.M."/>
            <person name="Martins A.C.A."/>
            <person name="Preta C.M.C.C."/>
            <person name="Silva R."/>
            <person name="de Souza S.S."/>
            <person name="Klein C.C."/>
            <person name="de Almeida L.G.P."/>
            <person name="Cunha O.L."/>
            <person name="Colabardini A.C."/>
            <person name="Lima B.A."/>
            <person name="Machado C.R."/>
            <person name="Soares C.M.A."/>
            <person name="de Menezes C.B.A."/>
            <person name="Bartolomeu D.C."/>
            <person name="Grisard E.C."/>
            <person name="Fantinatti-Garboggini F."/>
            <person name="Rodrigues-Luiz G.F."/>
            <person name="Wagner G."/>
            <person name="Goldman G.H."/>
            <person name="Fietto J.L.R."/>
            <person name="Ciapina L.P."/>
            <person name="Brocchi M."/>
            <person name="Elias M.C."/>
            <person name="Goldman M.H.S."/>
            <person name="Sagot M.-F."/>
            <person name="Pereira M."/>
            <person name="Stoco P.H."/>
            <person name="Teixeira S.M.R."/>
            <person name="de Mendonca-Neto R.P."/>
            <person name="Maciel T.E.F."/>
            <person name="Mendes T.A.O."/>
            <person name="Urmenyi T.P."/>
            <person name="Teixeira M.M.G."/>
            <person name="de Camargo E.F.P."/>
            <person name="de Sousa W."/>
            <person name="Schenkman S."/>
            <person name="de Vasconcelos A.T.R."/>
        </authorList>
    </citation>
    <scope>NUCLEOTIDE SEQUENCE</scope>
</reference>
<dbReference type="GO" id="GO:0005615">
    <property type="term" value="C:extracellular space"/>
    <property type="evidence" value="ECO:0007669"/>
    <property type="project" value="UniProtKB-KW"/>
</dbReference>
<dbReference type="EMBL" id="ATMH01001191">
    <property type="protein sequence ID" value="EPY35218.1"/>
    <property type="molecule type" value="Genomic_DNA"/>
</dbReference>
<reference evidence="14 15" key="1">
    <citation type="journal article" date="2013" name="PLoS ONE">
        <title>Predicting the Proteins of Angomonas deanei, Strigomonas culicis and Their Respective Endosymbionts Reveals New Aspects of the Trypanosomatidae Family.</title>
        <authorList>
            <person name="Motta M.C."/>
            <person name="Martins A.C."/>
            <person name="de Souza S.S."/>
            <person name="Catta-Preta C.M."/>
            <person name="Silva R."/>
            <person name="Klein C.C."/>
            <person name="de Almeida L.G."/>
            <person name="de Lima Cunha O."/>
            <person name="Ciapina L.P."/>
            <person name="Brocchi M."/>
            <person name="Colabardini A.C."/>
            <person name="de Araujo Lima B."/>
            <person name="Machado C.R."/>
            <person name="de Almeida Soares C.M."/>
            <person name="Probst C.M."/>
            <person name="de Menezes C.B."/>
            <person name="Thompson C.E."/>
            <person name="Bartholomeu D.C."/>
            <person name="Gradia D.F."/>
            <person name="Pavoni D.P."/>
            <person name="Grisard E.C."/>
            <person name="Fantinatti-Garboggini F."/>
            <person name="Marchini F.K."/>
            <person name="Rodrigues-Luiz G.F."/>
            <person name="Wagner G."/>
            <person name="Goldman G.H."/>
            <person name="Fietto J.L."/>
            <person name="Elias M.C."/>
            <person name="Goldman M.H."/>
            <person name="Sagot M.F."/>
            <person name="Pereira M."/>
            <person name="Stoco P.H."/>
            <person name="de Mendonca-Neto R.P."/>
            <person name="Teixeira S.M."/>
            <person name="Maciel T.E."/>
            <person name="de Oliveira Mendes T.A."/>
            <person name="Urmenyi T.P."/>
            <person name="de Souza W."/>
            <person name="Schenkman S."/>
            <person name="de Vasconcelos A.T."/>
        </authorList>
    </citation>
    <scope>NUCLEOTIDE SEQUENCE [LARGE SCALE GENOMIC DNA]</scope>
</reference>
<dbReference type="OrthoDB" id="255819at2759"/>
<evidence type="ECO:0000256" key="10">
    <source>
        <dbReference type="ARBA" id="ARBA00041631"/>
    </source>
</evidence>
<dbReference type="EC" id="5.3.2.1" evidence="9"/>
<keyword evidence="3" id="KW-0202">Cytokine</keyword>
<dbReference type="EC" id="5.3.3.12" evidence="8"/>
<dbReference type="SUPFAM" id="SSF55331">
    <property type="entry name" value="Tautomerase/MIF"/>
    <property type="match status" value="1"/>
</dbReference>
<evidence type="ECO:0000256" key="7">
    <source>
        <dbReference type="ARBA" id="ARBA00036823"/>
    </source>
</evidence>
<gene>
    <name evidence="14" type="ORF">STCU_01191</name>
    <name evidence="13" type="ORF">STCU_07523</name>
</gene>
<name>S9V2M9_9TRYP</name>
<dbReference type="GO" id="GO:0004167">
    <property type="term" value="F:dopachrome isomerase activity"/>
    <property type="evidence" value="ECO:0007669"/>
    <property type="project" value="UniProtKB-EC"/>
</dbReference>
<evidence type="ECO:0000256" key="9">
    <source>
        <dbReference type="ARBA" id="ARBA00039086"/>
    </source>
</evidence>
<organism evidence="14 15">
    <name type="scientific">Strigomonas culicis</name>
    <dbReference type="NCBI Taxonomy" id="28005"/>
    <lineage>
        <taxon>Eukaryota</taxon>
        <taxon>Discoba</taxon>
        <taxon>Euglenozoa</taxon>
        <taxon>Kinetoplastea</taxon>
        <taxon>Metakinetoplastina</taxon>
        <taxon>Trypanosomatida</taxon>
        <taxon>Trypanosomatidae</taxon>
        <taxon>Strigomonadinae</taxon>
        <taxon>Strigomonas</taxon>
    </lineage>
</organism>
<dbReference type="Pfam" id="PF01187">
    <property type="entry name" value="MIF"/>
    <property type="match status" value="1"/>
</dbReference>
<evidence type="ECO:0000256" key="4">
    <source>
        <dbReference type="ARBA" id="ARBA00022525"/>
    </source>
</evidence>
<dbReference type="InterPro" id="IPR014347">
    <property type="entry name" value="Tautomerase/MIF_sf"/>
</dbReference>
<dbReference type="GO" id="GO:0050178">
    <property type="term" value="F:phenylpyruvate tautomerase activity"/>
    <property type="evidence" value="ECO:0007669"/>
    <property type="project" value="UniProtKB-EC"/>
</dbReference>
<evidence type="ECO:0000256" key="5">
    <source>
        <dbReference type="ARBA" id="ARBA00023235"/>
    </source>
</evidence>
<evidence type="ECO:0000256" key="3">
    <source>
        <dbReference type="ARBA" id="ARBA00022514"/>
    </source>
</evidence>
<keyword evidence="4" id="KW-0964">Secreted</keyword>
<dbReference type="Gene3D" id="3.30.429.10">
    <property type="entry name" value="Macrophage Migration Inhibitory Factor"/>
    <property type="match status" value="1"/>
</dbReference>
<dbReference type="AlphaFoldDB" id="S9V2M9"/>
<proteinExistence type="inferred from homology"/>
<comment type="caution">
    <text evidence="14">The sequence shown here is derived from an EMBL/GenBank/DDBJ whole genome shotgun (WGS) entry which is preliminary data.</text>
</comment>
<dbReference type="InterPro" id="IPR001398">
    <property type="entry name" value="Macrophage_inhib_fac"/>
</dbReference>
<evidence type="ECO:0000256" key="6">
    <source>
        <dbReference type="ARBA" id="ARBA00036735"/>
    </source>
</evidence>
<evidence type="ECO:0000313" key="15">
    <source>
        <dbReference type="Proteomes" id="UP000015354"/>
    </source>
</evidence>
<comment type="subcellular location">
    <subcellularLocation>
        <location evidence="1">Secreted</location>
    </subcellularLocation>
</comment>
<evidence type="ECO:0000256" key="12">
    <source>
        <dbReference type="ARBA" id="ARBA00042730"/>
    </source>
</evidence>
<keyword evidence="5" id="KW-0413">Isomerase</keyword>
<keyword evidence="15" id="KW-1185">Reference proteome</keyword>
<dbReference type="Proteomes" id="UP000015354">
    <property type="component" value="Unassembled WGS sequence"/>
</dbReference>
<evidence type="ECO:0000256" key="1">
    <source>
        <dbReference type="ARBA" id="ARBA00004613"/>
    </source>
</evidence>
<protein>
    <recommendedName>
        <fullName evidence="12">L-dopachrome isomerase</fullName>
        <ecNumber evidence="9">5.3.2.1</ecNumber>
        <ecNumber evidence="8">5.3.3.12</ecNumber>
    </recommendedName>
    <alternativeName>
        <fullName evidence="10">L-dopachrome tautomerase</fullName>
    </alternativeName>
    <alternativeName>
        <fullName evidence="11">Phenylpyruvate tautomerase</fullName>
    </alternativeName>
</protein>
<comment type="catalytic activity">
    <reaction evidence="6">
        <text>3-phenylpyruvate = enol-phenylpyruvate</text>
        <dbReference type="Rhea" id="RHEA:17097"/>
        <dbReference type="ChEBI" id="CHEBI:16815"/>
        <dbReference type="ChEBI" id="CHEBI:18005"/>
        <dbReference type="EC" id="5.3.2.1"/>
    </reaction>
</comment>
<comment type="catalytic activity">
    <reaction evidence="7">
        <text>L-dopachrome = 5,6-dihydroxyindole-2-carboxylate</text>
        <dbReference type="Rhea" id="RHEA:13041"/>
        <dbReference type="ChEBI" id="CHEBI:16875"/>
        <dbReference type="ChEBI" id="CHEBI:57509"/>
        <dbReference type="EC" id="5.3.3.12"/>
    </reaction>
</comment>
<dbReference type="PANTHER" id="PTHR11954:SF6">
    <property type="entry name" value="MACROPHAGE MIGRATION INHIBITORY FACTOR"/>
    <property type="match status" value="1"/>
</dbReference>
<evidence type="ECO:0000256" key="11">
    <source>
        <dbReference type="ARBA" id="ARBA00041912"/>
    </source>
</evidence>
<evidence type="ECO:0000313" key="14">
    <source>
        <dbReference type="EMBL" id="EPY35218.1"/>
    </source>
</evidence>
<evidence type="ECO:0000256" key="2">
    <source>
        <dbReference type="ARBA" id="ARBA00005851"/>
    </source>
</evidence>
<accession>S9V2M9</accession>
<sequence>MPLFETKVSAKLDDASKASLYNGYKKVCSEVIGKPDQFLMVTFEDGADMFFQDTRDPCAYVNVKLFGKLSSAVANKATAEITALITKFCSVPSGRIYVSFFGTEQWGWSGRNF</sequence>
<evidence type="ECO:0000256" key="8">
    <source>
        <dbReference type="ARBA" id="ARBA00038932"/>
    </source>
</evidence>
<dbReference type="EMBL" id="ATMH01007523">
    <property type="protein sequence ID" value="EPY23717.1"/>
    <property type="molecule type" value="Genomic_DNA"/>
</dbReference>